<protein>
    <recommendedName>
        <fullName evidence="3">Lipoprotein</fullName>
    </recommendedName>
</protein>
<comment type="caution">
    <text evidence="1">The sequence shown here is derived from an EMBL/GenBank/DDBJ whole genome shotgun (WGS) entry which is preliminary data.</text>
</comment>
<name>A0ABU1B2H4_9BACT</name>
<reference evidence="1 2" key="1">
    <citation type="submission" date="2023-04" db="EMBL/GenBank/DDBJ databases">
        <title>A novel bacteria isolated from coastal sediment.</title>
        <authorList>
            <person name="Liu X.-J."/>
            <person name="Du Z.-J."/>
        </authorList>
    </citation>
    <scope>NUCLEOTIDE SEQUENCE [LARGE SCALE GENOMIC DNA]</scope>
    <source>
        <strain evidence="1 2">SDUM461003</strain>
    </source>
</reference>
<dbReference type="EMBL" id="JARXHW010000173">
    <property type="protein sequence ID" value="MDQ8209795.1"/>
    <property type="molecule type" value="Genomic_DNA"/>
</dbReference>
<gene>
    <name evidence="1" type="ORF">QEH52_19910</name>
</gene>
<evidence type="ECO:0000313" key="1">
    <source>
        <dbReference type="EMBL" id="MDQ8209795.1"/>
    </source>
</evidence>
<organism evidence="1 2">
    <name type="scientific">Thalassobacterium maritimum</name>
    <dbReference type="NCBI Taxonomy" id="3041265"/>
    <lineage>
        <taxon>Bacteria</taxon>
        <taxon>Pseudomonadati</taxon>
        <taxon>Verrucomicrobiota</taxon>
        <taxon>Opitutia</taxon>
        <taxon>Puniceicoccales</taxon>
        <taxon>Coraliomargaritaceae</taxon>
        <taxon>Thalassobacterium</taxon>
    </lineage>
</organism>
<evidence type="ECO:0008006" key="3">
    <source>
        <dbReference type="Google" id="ProtNLM"/>
    </source>
</evidence>
<accession>A0ABU1B2H4</accession>
<dbReference type="RefSeq" id="WP_308952713.1">
    <property type="nucleotide sequence ID" value="NZ_JARXHW010000173.1"/>
</dbReference>
<dbReference type="Proteomes" id="UP001225316">
    <property type="component" value="Unassembled WGS sequence"/>
</dbReference>
<proteinExistence type="predicted"/>
<sequence>MKQLSLLLILSLVGTAVSWGCWALPPEYVVVETEADGLFLRKCNRQAVIEIRESKELGLVWKVEIDDFNQLFSSFYLTPNGKKLIHVKGNHMVNQLDEYCIDIYTFKGKVDGYKASEFYDELPLLKGLKTSVSPTHLWMKKVMNVSNERIHIETHKHGTILAFLDEHKSSNGGKQIKAE</sequence>
<evidence type="ECO:0000313" key="2">
    <source>
        <dbReference type="Proteomes" id="UP001225316"/>
    </source>
</evidence>
<keyword evidence="2" id="KW-1185">Reference proteome</keyword>